<dbReference type="SMART" id="SM00228">
    <property type="entry name" value="PDZ"/>
    <property type="match status" value="1"/>
</dbReference>
<sequence>MSIIFAIIALGALIFIHELGHFLFAKAFKVGVEKFSLGFGPKVYSKQVGETEYLLSALPLGGYVKMVGEGEEVELTEEDRKRSFADKPVLQRILIVAAGPVFNLLFAYVIFVVIYMFLGVPAVTTKVGEVLPDKPAARAGILTGDAIRSVNGRAVTRWDEFARIIVEGNAAPVQVEVQRGKSLLKFTMVPERRTSKNLLGESVTHPVIGVVAAGETVVDHFPPGEAIVKGSTQCWNVIELTVLSLVRLVERAIPLDNIGGPIMIVKMAGEQAAAGGVSFLAFVALLSVNLGVLNLLPVPILDGGHLAFFFIELVTGRPLSKRTREIAQQVGLVLLISLMMLAFYNDIARMIASKA</sequence>
<keyword evidence="10 11" id="KW-0472">Membrane</keyword>
<dbReference type="Pfam" id="PF17820">
    <property type="entry name" value="PDZ_6"/>
    <property type="match status" value="1"/>
</dbReference>
<feature type="domain" description="PDZ" evidence="12">
    <location>
        <begin position="107"/>
        <end position="181"/>
    </location>
</feature>
<feature type="transmembrane region" description="Helical" evidence="11">
    <location>
        <begin position="272"/>
        <end position="296"/>
    </location>
</feature>
<reference evidence="13 14" key="1">
    <citation type="submission" date="2021-06" db="EMBL/GenBank/DDBJ databases">
        <title>Gemonas diversity in paddy soil.</title>
        <authorList>
            <person name="Liu G."/>
        </authorList>
    </citation>
    <scope>NUCLEOTIDE SEQUENCE [LARGE SCALE GENOMIC DNA]</scope>
    <source>
        <strain evidence="13 14">RG29</strain>
    </source>
</reference>
<evidence type="ECO:0000256" key="8">
    <source>
        <dbReference type="ARBA" id="ARBA00022989"/>
    </source>
</evidence>
<dbReference type="InterPro" id="IPR001478">
    <property type="entry name" value="PDZ"/>
</dbReference>
<evidence type="ECO:0000313" key="14">
    <source>
        <dbReference type="Proteomes" id="UP000683493"/>
    </source>
</evidence>
<feature type="transmembrane region" description="Helical" evidence="11">
    <location>
        <begin position="326"/>
        <end position="344"/>
    </location>
</feature>
<dbReference type="CDD" id="cd06163">
    <property type="entry name" value="S2P-M50_PDZ_RseP-like"/>
    <property type="match status" value="1"/>
</dbReference>
<evidence type="ECO:0000256" key="2">
    <source>
        <dbReference type="ARBA" id="ARBA00004141"/>
    </source>
</evidence>
<dbReference type="Pfam" id="PF02163">
    <property type="entry name" value="Peptidase_M50"/>
    <property type="match status" value="1"/>
</dbReference>
<keyword evidence="7 11" id="KW-0862">Zinc</keyword>
<keyword evidence="5 11" id="KW-0812">Transmembrane</keyword>
<dbReference type="Proteomes" id="UP000683493">
    <property type="component" value="Chromosome"/>
</dbReference>
<keyword evidence="9 11" id="KW-0482">Metalloprotease</keyword>
<gene>
    <name evidence="13" type="primary">rseP</name>
    <name evidence="13" type="ORF">KP005_06270</name>
</gene>
<evidence type="ECO:0000256" key="5">
    <source>
        <dbReference type="ARBA" id="ARBA00022692"/>
    </source>
</evidence>
<evidence type="ECO:0000256" key="11">
    <source>
        <dbReference type="RuleBase" id="RU362031"/>
    </source>
</evidence>
<evidence type="ECO:0000256" key="1">
    <source>
        <dbReference type="ARBA" id="ARBA00001947"/>
    </source>
</evidence>
<comment type="subcellular location">
    <subcellularLocation>
        <location evidence="2">Membrane</location>
        <topology evidence="2">Multi-pass membrane protein</topology>
    </subcellularLocation>
</comment>
<comment type="cofactor">
    <cofactor evidence="1 11">
        <name>Zn(2+)</name>
        <dbReference type="ChEBI" id="CHEBI:29105"/>
    </cofactor>
</comment>
<dbReference type="InterPro" id="IPR008915">
    <property type="entry name" value="Peptidase_M50"/>
</dbReference>
<proteinExistence type="inferred from homology"/>
<keyword evidence="4" id="KW-0645">Protease</keyword>
<keyword evidence="11" id="KW-0479">Metal-binding</keyword>
<keyword evidence="14" id="KW-1185">Reference proteome</keyword>
<dbReference type="PANTHER" id="PTHR42837:SF2">
    <property type="entry name" value="MEMBRANE METALLOPROTEASE ARASP2, CHLOROPLASTIC-RELATED"/>
    <property type="match status" value="1"/>
</dbReference>
<evidence type="ECO:0000256" key="9">
    <source>
        <dbReference type="ARBA" id="ARBA00023049"/>
    </source>
</evidence>
<keyword evidence="8 11" id="KW-1133">Transmembrane helix</keyword>
<dbReference type="EC" id="3.4.24.-" evidence="11"/>
<evidence type="ECO:0000256" key="3">
    <source>
        <dbReference type="ARBA" id="ARBA00007931"/>
    </source>
</evidence>
<dbReference type="PANTHER" id="PTHR42837">
    <property type="entry name" value="REGULATOR OF SIGMA-E PROTEASE RSEP"/>
    <property type="match status" value="1"/>
</dbReference>
<dbReference type="InterPro" id="IPR004387">
    <property type="entry name" value="Pept_M50_Zn"/>
</dbReference>
<name>A0ABX8JKP6_9BACT</name>
<dbReference type="InterPro" id="IPR041489">
    <property type="entry name" value="PDZ_6"/>
</dbReference>
<dbReference type="NCBIfam" id="TIGR00054">
    <property type="entry name" value="RIP metalloprotease RseP"/>
    <property type="match status" value="1"/>
</dbReference>
<evidence type="ECO:0000256" key="4">
    <source>
        <dbReference type="ARBA" id="ARBA00022670"/>
    </source>
</evidence>
<evidence type="ECO:0000259" key="12">
    <source>
        <dbReference type="SMART" id="SM00228"/>
    </source>
</evidence>
<evidence type="ECO:0000256" key="7">
    <source>
        <dbReference type="ARBA" id="ARBA00022833"/>
    </source>
</evidence>
<keyword evidence="6 11" id="KW-0378">Hydrolase</keyword>
<dbReference type="EMBL" id="CP076724">
    <property type="protein sequence ID" value="QWV98883.1"/>
    <property type="molecule type" value="Genomic_DNA"/>
</dbReference>
<dbReference type="CDD" id="cd23081">
    <property type="entry name" value="cpPDZ_EcRseP-like"/>
    <property type="match status" value="1"/>
</dbReference>
<evidence type="ECO:0000256" key="10">
    <source>
        <dbReference type="ARBA" id="ARBA00023136"/>
    </source>
</evidence>
<feature type="transmembrane region" description="Helical" evidence="11">
    <location>
        <begin position="93"/>
        <end position="118"/>
    </location>
</feature>
<evidence type="ECO:0000256" key="6">
    <source>
        <dbReference type="ARBA" id="ARBA00022801"/>
    </source>
</evidence>
<dbReference type="GO" id="GO:0008237">
    <property type="term" value="F:metallopeptidase activity"/>
    <property type="evidence" value="ECO:0007669"/>
    <property type="project" value="UniProtKB-KW"/>
</dbReference>
<comment type="similarity">
    <text evidence="3 11">Belongs to the peptidase M50B family.</text>
</comment>
<organism evidence="13 14">
    <name type="scientific">Geomonas diazotrophica</name>
    <dbReference type="NCBI Taxonomy" id="2843197"/>
    <lineage>
        <taxon>Bacteria</taxon>
        <taxon>Pseudomonadati</taxon>
        <taxon>Thermodesulfobacteriota</taxon>
        <taxon>Desulfuromonadia</taxon>
        <taxon>Geobacterales</taxon>
        <taxon>Geobacteraceae</taxon>
        <taxon>Geomonas</taxon>
    </lineage>
</organism>
<protein>
    <recommendedName>
        <fullName evidence="11">Zinc metalloprotease</fullName>
        <ecNumber evidence="11">3.4.24.-</ecNumber>
    </recommendedName>
</protein>
<evidence type="ECO:0000313" key="13">
    <source>
        <dbReference type="EMBL" id="QWV98883.1"/>
    </source>
</evidence>
<accession>A0ABX8JKP6</accession>